<feature type="transmembrane region" description="Helical" evidence="6">
    <location>
        <begin position="310"/>
        <end position="328"/>
    </location>
</feature>
<feature type="transmembrane region" description="Helical" evidence="6">
    <location>
        <begin position="211"/>
        <end position="233"/>
    </location>
</feature>
<feature type="transmembrane region" description="Helical" evidence="6">
    <location>
        <begin position="284"/>
        <end position="304"/>
    </location>
</feature>
<evidence type="ECO:0000313" key="9">
    <source>
        <dbReference type="Proteomes" id="UP000248795"/>
    </source>
</evidence>
<gene>
    <name evidence="8" type="ORF">DK847_04990</name>
</gene>
<dbReference type="InterPro" id="IPR036259">
    <property type="entry name" value="MFS_trans_sf"/>
</dbReference>
<keyword evidence="9" id="KW-1185">Reference proteome</keyword>
<evidence type="ECO:0000256" key="1">
    <source>
        <dbReference type="ARBA" id="ARBA00004651"/>
    </source>
</evidence>
<evidence type="ECO:0000256" key="6">
    <source>
        <dbReference type="SAM" id="Phobius"/>
    </source>
</evidence>
<comment type="caution">
    <text evidence="8">The sequence shown here is derived from an EMBL/GenBank/DDBJ whole genome shotgun (WGS) entry which is preliminary data.</text>
</comment>
<feature type="transmembrane region" description="Helical" evidence="6">
    <location>
        <begin position="101"/>
        <end position="120"/>
    </location>
</feature>
<feature type="transmembrane region" description="Helical" evidence="6">
    <location>
        <begin position="162"/>
        <end position="184"/>
    </location>
</feature>
<reference evidence="9" key="1">
    <citation type="submission" date="2018-06" db="EMBL/GenBank/DDBJ databases">
        <title>Aestuariibacter litoralis strain KCTC 52945T.</title>
        <authorList>
            <person name="Li X."/>
            <person name="Salam N."/>
            <person name="Li J.-L."/>
            <person name="Chen Y.-M."/>
            <person name="Yang Z.-W."/>
            <person name="Zhang L.-Y."/>
            <person name="Han M.-X."/>
            <person name="Xiao M."/>
            <person name="Li W.-J."/>
        </authorList>
    </citation>
    <scope>NUCLEOTIDE SEQUENCE [LARGE SCALE GENOMIC DNA]</scope>
    <source>
        <strain evidence="9">KCTC 52945</strain>
    </source>
</reference>
<dbReference type="PANTHER" id="PTHR43124">
    <property type="entry name" value="PURINE EFFLUX PUMP PBUE"/>
    <property type="match status" value="1"/>
</dbReference>
<dbReference type="InterPro" id="IPR050189">
    <property type="entry name" value="MFS_Efflux_Transporters"/>
</dbReference>
<evidence type="ECO:0000256" key="2">
    <source>
        <dbReference type="ARBA" id="ARBA00022475"/>
    </source>
</evidence>
<evidence type="ECO:0000259" key="7">
    <source>
        <dbReference type="PROSITE" id="PS50850"/>
    </source>
</evidence>
<dbReference type="Pfam" id="PF07690">
    <property type="entry name" value="MFS_1"/>
    <property type="match status" value="1"/>
</dbReference>
<feature type="transmembrane region" description="Helical" evidence="6">
    <location>
        <begin position="132"/>
        <end position="150"/>
    </location>
</feature>
<comment type="subcellular location">
    <subcellularLocation>
        <location evidence="1">Cell membrane</location>
        <topology evidence="1">Multi-pass membrane protein</topology>
    </subcellularLocation>
</comment>
<name>A0A2W2BC89_9HYPH</name>
<dbReference type="GO" id="GO:0005886">
    <property type="term" value="C:plasma membrane"/>
    <property type="evidence" value="ECO:0007669"/>
    <property type="project" value="UniProtKB-SubCell"/>
</dbReference>
<accession>A0A2W2BC89</accession>
<dbReference type="AlphaFoldDB" id="A0A2W2BC89"/>
<feature type="transmembrane region" description="Helical" evidence="6">
    <location>
        <begin position="45"/>
        <end position="66"/>
    </location>
</feature>
<keyword evidence="3 6" id="KW-0812">Transmembrane</keyword>
<proteinExistence type="predicted"/>
<evidence type="ECO:0000313" key="8">
    <source>
        <dbReference type="EMBL" id="PZF77788.1"/>
    </source>
</evidence>
<feature type="transmembrane region" description="Helical" evidence="6">
    <location>
        <begin position="253"/>
        <end position="272"/>
    </location>
</feature>
<dbReference type="Proteomes" id="UP000248795">
    <property type="component" value="Unassembled WGS sequence"/>
</dbReference>
<keyword evidence="2" id="KW-1003">Cell membrane</keyword>
<dbReference type="RefSeq" id="WP_111196536.1">
    <property type="nucleotide sequence ID" value="NZ_QKVK01000002.1"/>
</dbReference>
<dbReference type="PROSITE" id="PS50850">
    <property type="entry name" value="MFS"/>
    <property type="match status" value="1"/>
</dbReference>
<dbReference type="SUPFAM" id="SSF103473">
    <property type="entry name" value="MFS general substrate transporter"/>
    <property type="match status" value="1"/>
</dbReference>
<sequence>MTRLRLILSALLPFAIGYFMSYLLRAVNAVVAPDLVKDLGLTPAQLGLLTAAYLGAFALFQLPLGVLLDRYGPRKVQAALLTVAAAGCLGFAFAPNFLVLFIARAVVGLGFSAGLMASYKSTAMWVPVERRSLANTAVMSVGALGMVVASEPTEYLVGLIGWRGAFAVFAGVILVSAVLVFAAAPRADTFVEPSPLRRQFGQMLAILKTPVFWRLAPLLGLTSGVQIGISTLWTGPWFRDVMGHSREEVARHLLYLAVAFMVGILSVGVVADRLGRRGISPMQVMLGANLFYFAAQIIIVLRITSLALPAWLVVGALGQVAVLAYPWFEAHLGRDVAGRANAAINFTLFVCAFVSQYLVGFIIGLFPASATGYSAQGYSWAIGVFLLAQFVAYGWYLAASPHKERSA</sequence>
<feature type="transmembrane region" description="Helical" evidence="6">
    <location>
        <begin position="378"/>
        <end position="398"/>
    </location>
</feature>
<feature type="transmembrane region" description="Helical" evidence="6">
    <location>
        <begin position="78"/>
        <end position="95"/>
    </location>
</feature>
<evidence type="ECO:0000256" key="3">
    <source>
        <dbReference type="ARBA" id="ARBA00022692"/>
    </source>
</evidence>
<evidence type="ECO:0000256" key="4">
    <source>
        <dbReference type="ARBA" id="ARBA00022989"/>
    </source>
</evidence>
<feature type="transmembrane region" description="Helical" evidence="6">
    <location>
        <begin position="340"/>
        <end position="366"/>
    </location>
</feature>
<organism evidence="8 9">
    <name type="scientific">Aestuariivirga litoralis</name>
    <dbReference type="NCBI Taxonomy" id="2650924"/>
    <lineage>
        <taxon>Bacteria</taxon>
        <taxon>Pseudomonadati</taxon>
        <taxon>Pseudomonadota</taxon>
        <taxon>Alphaproteobacteria</taxon>
        <taxon>Hyphomicrobiales</taxon>
        <taxon>Aestuariivirgaceae</taxon>
        <taxon>Aestuariivirga</taxon>
    </lineage>
</organism>
<dbReference type="InterPro" id="IPR020846">
    <property type="entry name" value="MFS_dom"/>
</dbReference>
<dbReference type="EMBL" id="QKVK01000002">
    <property type="protein sequence ID" value="PZF77788.1"/>
    <property type="molecule type" value="Genomic_DNA"/>
</dbReference>
<keyword evidence="5 6" id="KW-0472">Membrane</keyword>
<evidence type="ECO:0000256" key="5">
    <source>
        <dbReference type="ARBA" id="ARBA00023136"/>
    </source>
</evidence>
<feature type="domain" description="Major facilitator superfamily (MFS) profile" evidence="7">
    <location>
        <begin position="10"/>
        <end position="406"/>
    </location>
</feature>
<dbReference type="InterPro" id="IPR011701">
    <property type="entry name" value="MFS"/>
</dbReference>
<dbReference type="PANTHER" id="PTHR43124:SF3">
    <property type="entry name" value="CHLORAMPHENICOL EFFLUX PUMP RV0191"/>
    <property type="match status" value="1"/>
</dbReference>
<dbReference type="Gene3D" id="1.20.1250.20">
    <property type="entry name" value="MFS general substrate transporter like domains"/>
    <property type="match status" value="1"/>
</dbReference>
<dbReference type="GO" id="GO:0022857">
    <property type="term" value="F:transmembrane transporter activity"/>
    <property type="evidence" value="ECO:0007669"/>
    <property type="project" value="InterPro"/>
</dbReference>
<keyword evidence="4 6" id="KW-1133">Transmembrane helix</keyword>
<protein>
    <submittedName>
        <fullName evidence="8">MFS transporter</fullName>
    </submittedName>
</protein>